<dbReference type="InterPro" id="IPR002110">
    <property type="entry name" value="Ankyrin_rpt"/>
</dbReference>
<keyword evidence="1" id="KW-0040">ANK repeat</keyword>
<dbReference type="PROSITE" id="PS50088">
    <property type="entry name" value="ANK_REPEAT"/>
    <property type="match status" value="1"/>
</dbReference>
<dbReference type="PANTHER" id="PTHR24118:SF99">
    <property type="entry name" value="POTE ANKYRIN DOMAIN FAMILY MEMBER 3C-RELATED"/>
    <property type="match status" value="1"/>
</dbReference>
<dbReference type="Pfam" id="PF12796">
    <property type="entry name" value="Ank_2"/>
    <property type="match status" value="1"/>
</dbReference>
<comment type="caution">
    <text evidence="2">The sequence shown here is derived from an EMBL/GenBank/DDBJ whole genome shotgun (WGS) entry which is preliminary data.</text>
</comment>
<organism evidence="2 3">
    <name type="scientific">Tritrichomonas musculus</name>
    <dbReference type="NCBI Taxonomy" id="1915356"/>
    <lineage>
        <taxon>Eukaryota</taxon>
        <taxon>Metamonada</taxon>
        <taxon>Parabasalia</taxon>
        <taxon>Tritrichomonadida</taxon>
        <taxon>Tritrichomonadidae</taxon>
        <taxon>Tritrichomonas</taxon>
    </lineage>
</organism>
<keyword evidence="3" id="KW-1185">Reference proteome</keyword>
<reference evidence="2 3" key="1">
    <citation type="submission" date="2024-04" db="EMBL/GenBank/DDBJ databases">
        <title>Tritrichomonas musculus Genome.</title>
        <authorList>
            <person name="Alves-Ferreira E."/>
            <person name="Grigg M."/>
            <person name="Lorenzi H."/>
            <person name="Galac M."/>
        </authorList>
    </citation>
    <scope>NUCLEOTIDE SEQUENCE [LARGE SCALE GENOMIC DNA]</scope>
    <source>
        <strain evidence="2 3">EAF2021</strain>
    </source>
</reference>
<name>A0ABR2L0A2_9EUKA</name>
<evidence type="ECO:0000256" key="1">
    <source>
        <dbReference type="PROSITE-ProRule" id="PRU00023"/>
    </source>
</evidence>
<feature type="repeat" description="ANK" evidence="1">
    <location>
        <begin position="83"/>
        <end position="105"/>
    </location>
</feature>
<dbReference type="SMART" id="SM00248">
    <property type="entry name" value="ANK"/>
    <property type="match status" value="4"/>
</dbReference>
<dbReference type="Proteomes" id="UP001470230">
    <property type="component" value="Unassembled WGS sequence"/>
</dbReference>
<proteinExistence type="predicted"/>
<dbReference type="PANTHER" id="PTHR24118">
    <property type="entry name" value="POTE ANKYRIN DOMAIN"/>
    <property type="match status" value="1"/>
</dbReference>
<sequence>MLIENSNLDVNILGEDNWTSLYLATYLGYNKVISQLLKRDDIDPNIENIGYFPLQIAILKKNVEAVQILVDDHRTNLNAQGKDGDTALHYAISLKQLDIVKILLESDRIDVNAVNNEKNTPLHQAALFNFEEAVDLLVQHKDIDFRIKNKEVFFYYFKFMGKHLMNVLWIIQQQRSLILLKMKCQKIYGKKKKIRKYSENTTKLPYNNVNILIKMIFNYNDIYIYII</sequence>
<protein>
    <recommendedName>
        <fullName evidence="4">Ankyrin repeat protein</fullName>
    </recommendedName>
</protein>
<accession>A0ABR2L0A2</accession>
<dbReference type="SUPFAM" id="SSF48403">
    <property type="entry name" value="Ankyrin repeat"/>
    <property type="match status" value="1"/>
</dbReference>
<dbReference type="InterPro" id="IPR036770">
    <property type="entry name" value="Ankyrin_rpt-contain_sf"/>
</dbReference>
<dbReference type="EMBL" id="JAPFFF010000002">
    <property type="protein sequence ID" value="KAK8896523.1"/>
    <property type="molecule type" value="Genomic_DNA"/>
</dbReference>
<evidence type="ECO:0008006" key="4">
    <source>
        <dbReference type="Google" id="ProtNLM"/>
    </source>
</evidence>
<evidence type="ECO:0000313" key="2">
    <source>
        <dbReference type="EMBL" id="KAK8896523.1"/>
    </source>
</evidence>
<evidence type="ECO:0000313" key="3">
    <source>
        <dbReference type="Proteomes" id="UP001470230"/>
    </source>
</evidence>
<dbReference type="PROSITE" id="PS50297">
    <property type="entry name" value="ANK_REP_REGION"/>
    <property type="match status" value="1"/>
</dbReference>
<gene>
    <name evidence="2" type="ORF">M9Y10_014431</name>
</gene>
<dbReference type="Gene3D" id="1.25.40.20">
    <property type="entry name" value="Ankyrin repeat-containing domain"/>
    <property type="match status" value="1"/>
</dbReference>